<dbReference type="Pfam" id="PF25601">
    <property type="entry name" value="AAA_lid_14"/>
    <property type="match status" value="1"/>
</dbReference>
<dbReference type="InterPro" id="IPR009057">
    <property type="entry name" value="Homeodomain-like_sf"/>
</dbReference>
<comment type="caution">
    <text evidence="7">The sequence shown here is derived from an EMBL/GenBank/DDBJ whole genome shotgun (WGS) entry which is preliminary data.</text>
</comment>
<name>A0A849K3U1_9BURK</name>
<dbReference type="PANTHER" id="PTHR32071">
    <property type="entry name" value="TRANSCRIPTIONAL REGULATORY PROTEIN"/>
    <property type="match status" value="1"/>
</dbReference>
<evidence type="ECO:0000256" key="4">
    <source>
        <dbReference type="ARBA" id="ARBA00023125"/>
    </source>
</evidence>
<reference evidence="7 8" key="1">
    <citation type="submission" date="2020-05" db="EMBL/GenBank/DDBJ databases">
        <authorList>
            <person name="Khan S.A."/>
            <person name="Jeon C.O."/>
            <person name="Chun B.H."/>
        </authorList>
    </citation>
    <scope>NUCLEOTIDE SEQUENCE [LARGE SCALE GENOMIC DNA]</scope>
    <source>
        <strain evidence="7 8">B156</strain>
    </source>
</reference>
<evidence type="ECO:0000256" key="5">
    <source>
        <dbReference type="ARBA" id="ARBA00023163"/>
    </source>
</evidence>
<dbReference type="PROSITE" id="PS50045">
    <property type="entry name" value="SIGMA54_INTERACT_4"/>
    <property type="match status" value="1"/>
</dbReference>
<dbReference type="PROSITE" id="PS00688">
    <property type="entry name" value="SIGMA54_INTERACT_3"/>
    <property type="match status" value="1"/>
</dbReference>
<dbReference type="AlphaFoldDB" id="A0A849K3U1"/>
<evidence type="ECO:0000259" key="6">
    <source>
        <dbReference type="PROSITE" id="PS50045"/>
    </source>
</evidence>
<dbReference type="GO" id="GO:0005524">
    <property type="term" value="F:ATP binding"/>
    <property type="evidence" value="ECO:0007669"/>
    <property type="project" value="UniProtKB-KW"/>
</dbReference>
<dbReference type="InterPro" id="IPR025943">
    <property type="entry name" value="Sigma_54_int_dom_ATP-bd_2"/>
</dbReference>
<dbReference type="InterPro" id="IPR003593">
    <property type="entry name" value="AAA+_ATPase"/>
</dbReference>
<organism evidence="7 8">
    <name type="scientific">Ramlibacter montanisoli</name>
    <dbReference type="NCBI Taxonomy" id="2732512"/>
    <lineage>
        <taxon>Bacteria</taxon>
        <taxon>Pseudomonadati</taxon>
        <taxon>Pseudomonadota</taxon>
        <taxon>Betaproteobacteria</taxon>
        <taxon>Burkholderiales</taxon>
        <taxon>Comamonadaceae</taxon>
        <taxon>Ramlibacter</taxon>
    </lineage>
</organism>
<dbReference type="SUPFAM" id="SSF52540">
    <property type="entry name" value="P-loop containing nucleoside triphosphate hydrolases"/>
    <property type="match status" value="1"/>
</dbReference>
<sequence length="343" mass="37476">MLRLPCGVPEGDGPADQAAPHPALRALVGHSPAFVQQVARLPVFARYDASVMILGDTGTGKELCARAIHYLSARADNPWIPVNCAAIPAELLEAELFGHVKGAYTGAHAARPGLVREAEGGTLFLDEIDSLPRAAQGKLLRFLQDKECRAVGADTVQHADVRIIAASNRPLMQLRADGAFRQDLLYRLNVLTLHLPALRERRADIAQLTMHFVRGAAVQWQRPAPTLSGDALQRLISHDWPGNVRELKNVVERAVLMCGGDTLSAADIDLDGTAGDVAACEDSFRMAKARMVEHFERAFIQQLLASNGGNVTRAAQAAKKNRRAFFELMRKYRIEPAPFRDSQ</sequence>
<dbReference type="Gene3D" id="1.10.8.60">
    <property type="match status" value="1"/>
</dbReference>
<keyword evidence="2" id="KW-0067">ATP-binding</keyword>
<dbReference type="InterPro" id="IPR058031">
    <property type="entry name" value="AAA_lid_NorR"/>
</dbReference>
<accession>A0A849K3U1</accession>
<dbReference type="FunFam" id="3.40.50.300:FF:000006">
    <property type="entry name" value="DNA-binding transcriptional regulator NtrC"/>
    <property type="match status" value="1"/>
</dbReference>
<dbReference type="Gene3D" id="3.40.50.300">
    <property type="entry name" value="P-loop containing nucleotide triphosphate hydrolases"/>
    <property type="match status" value="1"/>
</dbReference>
<keyword evidence="5" id="KW-0804">Transcription</keyword>
<proteinExistence type="predicted"/>
<evidence type="ECO:0000313" key="8">
    <source>
        <dbReference type="Proteomes" id="UP000552954"/>
    </source>
</evidence>
<evidence type="ECO:0000256" key="3">
    <source>
        <dbReference type="ARBA" id="ARBA00023015"/>
    </source>
</evidence>
<dbReference type="GO" id="GO:0003677">
    <property type="term" value="F:DNA binding"/>
    <property type="evidence" value="ECO:0007669"/>
    <property type="project" value="UniProtKB-KW"/>
</dbReference>
<dbReference type="PANTHER" id="PTHR32071:SF117">
    <property type="entry name" value="PTS-DEPENDENT DIHYDROXYACETONE KINASE OPERON REGULATORY PROTEIN-RELATED"/>
    <property type="match status" value="1"/>
</dbReference>
<evidence type="ECO:0000313" key="7">
    <source>
        <dbReference type="EMBL" id="NNU42330.1"/>
    </source>
</evidence>
<dbReference type="CDD" id="cd00009">
    <property type="entry name" value="AAA"/>
    <property type="match status" value="1"/>
</dbReference>
<dbReference type="InterPro" id="IPR027417">
    <property type="entry name" value="P-loop_NTPase"/>
</dbReference>
<keyword evidence="3" id="KW-0805">Transcription regulation</keyword>
<dbReference type="EMBL" id="JABFCS010000001">
    <property type="protein sequence ID" value="NNU42330.1"/>
    <property type="molecule type" value="Genomic_DNA"/>
</dbReference>
<keyword evidence="4" id="KW-0238">DNA-binding</keyword>
<dbReference type="SMART" id="SM00382">
    <property type="entry name" value="AAA"/>
    <property type="match status" value="1"/>
</dbReference>
<reference evidence="7 8" key="2">
    <citation type="submission" date="2020-06" db="EMBL/GenBank/DDBJ databases">
        <title>Ramlibacter rhizophilus sp. nov., isolated from rhizosphere soil of national flower Mugunghwa from South Korea.</title>
        <authorList>
            <person name="Zheng-Fei Y."/>
            <person name="Huan T."/>
        </authorList>
    </citation>
    <scope>NUCLEOTIDE SEQUENCE [LARGE SCALE GENOMIC DNA]</scope>
    <source>
        <strain evidence="7 8">B156</strain>
    </source>
</reference>
<dbReference type="GO" id="GO:0006355">
    <property type="term" value="P:regulation of DNA-templated transcription"/>
    <property type="evidence" value="ECO:0007669"/>
    <property type="project" value="InterPro"/>
</dbReference>
<evidence type="ECO:0000256" key="2">
    <source>
        <dbReference type="ARBA" id="ARBA00022840"/>
    </source>
</evidence>
<dbReference type="InterPro" id="IPR002078">
    <property type="entry name" value="Sigma_54_int"/>
</dbReference>
<dbReference type="InterPro" id="IPR025944">
    <property type="entry name" value="Sigma_54_int_dom_CS"/>
</dbReference>
<protein>
    <submittedName>
        <fullName evidence="7">Sigma-54-dependent Fis family transcriptional regulator</fullName>
    </submittedName>
</protein>
<dbReference type="SUPFAM" id="SSF46689">
    <property type="entry name" value="Homeodomain-like"/>
    <property type="match status" value="1"/>
</dbReference>
<gene>
    <name evidence="7" type="ORF">HK415_02885</name>
</gene>
<dbReference type="Pfam" id="PF00158">
    <property type="entry name" value="Sigma54_activat"/>
    <property type="match status" value="1"/>
</dbReference>
<dbReference type="PROSITE" id="PS00676">
    <property type="entry name" value="SIGMA54_INTERACT_2"/>
    <property type="match status" value="1"/>
</dbReference>
<evidence type="ECO:0000256" key="1">
    <source>
        <dbReference type="ARBA" id="ARBA00022741"/>
    </source>
</evidence>
<dbReference type="Gene3D" id="1.10.10.60">
    <property type="entry name" value="Homeodomain-like"/>
    <property type="match status" value="1"/>
</dbReference>
<feature type="domain" description="Sigma-54 factor interaction" evidence="6">
    <location>
        <begin position="27"/>
        <end position="256"/>
    </location>
</feature>
<dbReference type="Proteomes" id="UP000552954">
    <property type="component" value="Unassembled WGS sequence"/>
</dbReference>
<keyword evidence="8" id="KW-1185">Reference proteome</keyword>
<keyword evidence="1" id="KW-0547">Nucleotide-binding</keyword>